<organism evidence="8 9">
    <name type="scientific">Diploptera punctata</name>
    <name type="common">Pacific beetle cockroach</name>
    <dbReference type="NCBI Taxonomy" id="6984"/>
    <lineage>
        <taxon>Eukaryota</taxon>
        <taxon>Metazoa</taxon>
        <taxon>Ecdysozoa</taxon>
        <taxon>Arthropoda</taxon>
        <taxon>Hexapoda</taxon>
        <taxon>Insecta</taxon>
        <taxon>Pterygota</taxon>
        <taxon>Neoptera</taxon>
        <taxon>Polyneoptera</taxon>
        <taxon>Dictyoptera</taxon>
        <taxon>Blattodea</taxon>
        <taxon>Blaberoidea</taxon>
        <taxon>Blaberidae</taxon>
        <taxon>Diplopterinae</taxon>
        <taxon>Diploptera</taxon>
    </lineage>
</organism>
<dbReference type="SUPFAM" id="SSF51445">
    <property type="entry name" value="(Trans)glycosidases"/>
    <property type="match status" value="1"/>
</dbReference>
<accession>A0AAD8ECW7</accession>
<dbReference type="Gene3D" id="3.20.20.80">
    <property type="entry name" value="Glycosidases"/>
    <property type="match status" value="1"/>
</dbReference>
<comment type="similarity">
    <text evidence="2">Belongs to the glycosyl hydrolase 13 family.</text>
</comment>
<feature type="signal peptide" evidence="6">
    <location>
        <begin position="1"/>
        <end position="21"/>
    </location>
</feature>
<dbReference type="SMART" id="SM00642">
    <property type="entry name" value="Aamy"/>
    <property type="match status" value="1"/>
</dbReference>
<dbReference type="EMBL" id="JASPKZ010007245">
    <property type="protein sequence ID" value="KAJ9585850.1"/>
    <property type="molecule type" value="Genomic_DNA"/>
</dbReference>
<proteinExistence type="inferred from homology"/>
<keyword evidence="5" id="KW-0326">Glycosidase</keyword>
<keyword evidence="9" id="KW-1185">Reference proteome</keyword>
<dbReference type="GO" id="GO:0005975">
    <property type="term" value="P:carbohydrate metabolic process"/>
    <property type="evidence" value="ECO:0007669"/>
    <property type="project" value="InterPro"/>
</dbReference>
<keyword evidence="5" id="KW-0378">Hydrolase</keyword>
<comment type="catalytic activity">
    <reaction evidence="1">
        <text>Hydrolysis of terminal, non-reducing (1-&gt;4)-linked alpha-D-glucose residues with release of alpha-D-glucose.</text>
        <dbReference type="EC" id="3.2.1.20"/>
    </reaction>
</comment>
<dbReference type="Pfam" id="PF00128">
    <property type="entry name" value="Alpha-amylase"/>
    <property type="match status" value="1"/>
</dbReference>
<dbReference type="InterPro" id="IPR006047">
    <property type="entry name" value="GH13_cat_dom"/>
</dbReference>
<name>A0AAD8ECW7_DIPPU</name>
<dbReference type="Gene3D" id="3.90.400.10">
    <property type="entry name" value="Oligo-1,6-glucosidase, Domain 2"/>
    <property type="match status" value="1"/>
</dbReference>
<feature type="domain" description="Glycosyl hydrolase family 13 catalytic" evidence="7">
    <location>
        <begin position="35"/>
        <end position="428"/>
    </location>
</feature>
<dbReference type="EC" id="3.2.1.20" evidence="3"/>
<comment type="caution">
    <text evidence="8">The sequence shown here is derived from an EMBL/GenBank/DDBJ whole genome shotgun (WGS) entry which is preliminary data.</text>
</comment>
<sequence length="595" mass="67819">MAHKIWLVVFLTTYTALVTSAQISLDWWQTTVFYQVYPRSFKDSDGDGVGDLNGITSKLDHLVDAGIGSVWLSPIYKSPMADFGYDIANFTDVDPIFGNLDDFDKLQSRAKELGLKLILDLVPNHTSNESIWFINSVKKIDPYTDYYVWIDPKYDENGNRVPPTNWLSAFGGSAWEWREERQQYYLHQFVVQQPDLNYENPRVVEEMKNAIRFWLDKGVDGFRVDAVPYLFEDQELRDEPLSGDSSALPTEANYLNHIYTQNLPGTYDMVQQWREVVDQKTAETGESKILMLETYAPLKKVMEYYGTQERPGGQFPFNFVMIEDLNINSTAYDFNTTIHEWMDNMPSWGWPNWVIGNHDQKRVGTRFGPGKIDIMNVISLLLPGSGITYNGDEIGMVDEIISYEDTVDPAGVNAGPDRYQLFSRDPCRTPFQWDNTTSAGFSTSTKTWLPVNPNYLTLNLEAEVEAVTSHYKVYQKAVAVRNFPTIQRGSLKVVPLSEQVLAFSRELEENPPFVVVVNLGDNKENVNLAVDDFENIPNDLVVYLSSVNSKKQQGSAVDKSDLDLDPEEILILTTSRGYICVVHSLLYCCAFKLFM</sequence>
<evidence type="ECO:0000256" key="3">
    <source>
        <dbReference type="ARBA" id="ARBA00012741"/>
    </source>
</evidence>
<dbReference type="PANTHER" id="PTHR10357">
    <property type="entry name" value="ALPHA-AMYLASE FAMILY MEMBER"/>
    <property type="match status" value="1"/>
</dbReference>
<keyword evidence="4" id="KW-0325">Glycoprotein</keyword>
<dbReference type="FunFam" id="3.90.400.10:FF:000001">
    <property type="entry name" value="Maltase A3, isoform A"/>
    <property type="match status" value="1"/>
</dbReference>
<dbReference type="InterPro" id="IPR045857">
    <property type="entry name" value="O16G_dom_2"/>
</dbReference>
<reference evidence="8" key="1">
    <citation type="journal article" date="2023" name="IScience">
        <title>Live-bearing cockroach genome reveals convergent evolutionary mechanisms linked to viviparity in insects and beyond.</title>
        <authorList>
            <person name="Fouks B."/>
            <person name="Harrison M.C."/>
            <person name="Mikhailova A.A."/>
            <person name="Marchal E."/>
            <person name="English S."/>
            <person name="Carruthers M."/>
            <person name="Jennings E.C."/>
            <person name="Chiamaka E.L."/>
            <person name="Frigard R.A."/>
            <person name="Pippel M."/>
            <person name="Attardo G.M."/>
            <person name="Benoit J.B."/>
            <person name="Bornberg-Bauer E."/>
            <person name="Tobe S.S."/>
        </authorList>
    </citation>
    <scope>NUCLEOTIDE SEQUENCE</scope>
    <source>
        <strain evidence="8">Stay&amp;Tobe</strain>
    </source>
</reference>
<evidence type="ECO:0000256" key="2">
    <source>
        <dbReference type="ARBA" id="ARBA00008061"/>
    </source>
</evidence>
<evidence type="ECO:0000259" key="7">
    <source>
        <dbReference type="SMART" id="SM00642"/>
    </source>
</evidence>
<dbReference type="Proteomes" id="UP001233999">
    <property type="component" value="Unassembled WGS sequence"/>
</dbReference>
<feature type="chain" id="PRO_5041986055" description="alpha-glucosidase" evidence="6">
    <location>
        <begin position="22"/>
        <end position="595"/>
    </location>
</feature>
<dbReference type="CDD" id="cd11328">
    <property type="entry name" value="AmyAc_maltase"/>
    <property type="match status" value="1"/>
</dbReference>
<evidence type="ECO:0000256" key="4">
    <source>
        <dbReference type="ARBA" id="ARBA00023180"/>
    </source>
</evidence>
<reference evidence="8" key="2">
    <citation type="submission" date="2023-05" db="EMBL/GenBank/DDBJ databases">
        <authorList>
            <person name="Fouks B."/>
        </authorList>
    </citation>
    <scope>NUCLEOTIDE SEQUENCE</scope>
    <source>
        <strain evidence="8">Stay&amp;Tobe</strain>
        <tissue evidence="8">Testes</tissue>
    </source>
</reference>
<dbReference type="AlphaFoldDB" id="A0AAD8ECW7"/>
<evidence type="ECO:0000256" key="1">
    <source>
        <dbReference type="ARBA" id="ARBA00001657"/>
    </source>
</evidence>
<dbReference type="InterPro" id="IPR017853">
    <property type="entry name" value="GH"/>
</dbReference>
<evidence type="ECO:0000256" key="5">
    <source>
        <dbReference type="ARBA" id="ARBA00023295"/>
    </source>
</evidence>
<evidence type="ECO:0000313" key="8">
    <source>
        <dbReference type="EMBL" id="KAJ9585850.1"/>
    </source>
</evidence>
<dbReference type="GO" id="GO:0004558">
    <property type="term" value="F:alpha-1,4-glucosidase activity"/>
    <property type="evidence" value="ECO:0007669"/>
    <property type="project" value="UniProtKB-EC"/>
</dbReference>
<evidence type="ECO:0000313" key="9">
    <source>
        <dbReference type="Proteomes" id="UP001233999"/>
    </source>
</evidence>
<evidence type="ECO:0000256" key="6">
    <source>
        <dbReference type="SAM" id="SignalP"/>
    </source>
</evidence>
<gene>
    <name evidence="8" type="ORF">L9F63_020492</name>
</gene>
<dbReference type="PANTHER" id="PTHR10357:SF179">
    <property type="entry name" value="NEUTRAL AND BASIC AMINO ACID TRANSPORT PROTEIN RBAT"/>
    <property type="match status" value="1"/>
</dbReference>
<dbReference type="Gene3D" id="2.60.40.1180">
    <property type="entry name" value="Golgi alpha-mannosidase II"/>
    <property type="match status" value="1"/>
</dbReference>
<dbReference type="InterPro" id="IPR013780">
    <property type="entry name" value="Glyco_hydro_b"/>
</dbReference>
<keyword evidence="6" id="KW-0732">Signal</keyword>
<protein>
    <recommendedName>
        <fullName evidence="3">alpha-glucosidase</fullName>
        <ecNumber evidence="3">3.2.1.20</ecNumber>
    </recommendedName>
</protein>